<dbReference type="AlphaFoldDB" id="A0A9D4LL41"/>
<organism evidence="1 2">
    <name type="scientific">Dreissena polymorpha</name>
    <name type="common">Zebra mussel</name>
    <name type="synonym">Mytilus polymorpha</name>
    <dbReference type="NCBI Taxonomy" id="45954"/>
    <lineage>
        <taxon>Eukaryota</taxon>
        <taxon>Metazoa</taxon>
        <taxon>Spiralia</taxon>
        <taxon>Lophotrochozoa</taxon>
        <taxon>Mollusca</taxon>
        <taxon>Bivalvia</taxon>
        <taxon>Autobranchia</taxon>
        <taxon>Heteroconchia</taxon>
        <taxon>Euheterodonta</taxon>
        <taxon>Imparidentia</taxon>
        <taxon>Neoheterodontei</taxon>
        <taxon>Myida</taxon>
        <taxon>Dreissenoidea</taxon>
        <taxon>Dreissenidae</taxon>
        <taxon>Dreissena</taxon>
    </lineage>
</organism>
<evidence type="ECO:0000313" key="1">
    <source>
        <dbReference type="EMBL" id="KAH3859452.1"/>
    </source>
</evidence>
<accession>A0A9D4LL41</accession>
<dbReference type="Proteomes" id="UP000828390">
    <property type="component" value="Unassembled WGS sequence"/>
</dbReference>
<keyword evidence="2" id="KW-1185">Reference proteome</keyword>
<dbReference type="EMBL" id="JAIWYP010000003">
    <property type="protein sequence ID" value="KAH3859452.1"/>
    <property type="molecule type" value="Genomic_DNA"/>
</dbReference>
<sequence>MNPEHHVGATWTFDLQIIEERTGGQGGLSFHVAPTDSAHPLRNPDDMFTLEIHENDNN</sequence>
<gene>
    <name evidence="1" type="ORF">DPMN_102267</name>
</gene>
<name>A0A9D4LL41_DREPO</name>
<proteinExistence type="predicted"/>
<reference evidence="1" key="2">
    <citation type="submission" date="2020-11" db="EMBL/GenBank/DDBJ databases">
        <authorList>
            <person name="McCartney M.A."/>
            <person name="Auch B."/>
            <person name="Kono T."/>
            <person name="Mallez S."/>
            <person name="Becker A."/>
            <person name="Gohl D.M."/>
            <person name="Silverstein K.A.T."/>
            <person name="Koren S."/>
            <person name="Bechman K.B."/>
            <person name="Herman A."/>
            <person name="Abrahante J.E."/>
            <person name="Garbe J."/>
        </authorList>
    </citation>
    <scope>NUCLEOTIDE SEQUENCE</scope>
    <source>
        <strain evidence="1">Duluth1</strain>
        <tissue evidence="1">Whole animal</tissue>
    </source>
</reference>
<evidence type="ECO:0000313" key="2">
    <source>
        <dbReference type="Proteomes" id="UP000828390"/>
    </source>
</evidence>
<comment type="caution">
    <text evidence="1">The sequence shown here is derived from an EMBL/GenBank/DDBJ whole genome shotgun (WGS) entry which is preliminary data.</text>
</comment>
<protein>
    <submittedName>
        <fullName evidence="1">Uncharacterized protein</fullName>
    </submittedName>
</protein>
<reference evidence="1" key="1">
    <citation type="journal article" date="2019" name="bioRxiv">
        <title>The Genome of the Zebra Mussel, Dreissena polymorpha: A Resource for Invasive Species Research.</title>
        <authorList>
            <person name="McCartney M.A."/>
            <person name="Auch B."/>
            <person name="Kono T."/>
            <person name="Mallez S."/>
            <person name="Zhang Y."/>
            <person name="Obille A."/>
            <person name="Becker A."/>
            <person name="Abrahante J.E."/>
            <person name="Garbe J."/>
            <person name="Badalamenti J.P."/>
            <person name="Herman A."/>
            <person name="Mangelson H."/>
            <person name="Liachko I."/>
            <person name="Sullivan S."/>
            <person name="Sone E.D."/>
            <person name="Koren S."/>
            <person name="Silverstein K.A.T."/>
            <person name="Beckman K.B."/>
            <person name="Gohl D.M."/>
        </authorList>
    </citation>
    <scope>NUCLEOTIDE SEQUENCE</scope>
    <source>
        <strain evidence="1">Duluth1</strain>
        <tissue evidence="1">Whole animal</tissue>
    </source>
</reference>